<sequence length="308" mass="36115">MAASSSRPRKRPLSARREADPSGWISDDKTRERFLIMQPLKEVVKHHMAELALFEQEKFMFPDDLKFQGLNKFIEMKGDCYNELVEIFYYNVKEVNGNIHSRVKGIDIVIDDDIWWKFTRLRNEGELSHKFDCPHYKKIRKIEMFKSFMRYRGRYRKEKGLPYGVFISKVLEHYGVNFTDEKKQTCGRENMIGKAYGVFISKVLEHYGVNFTNEKKQTCGRENMIGKATLTCIGMKKTPQGWKEKVSAVNQDSDEELGSLNSEFEIREKMDILFKHYIEISSSSEESERRDVDDISEETTDVESSESE</sequence>
<evidence type="ECO:0000256" key="1">
    <source>
        <dbReference type="SAM" id="MobiDB-lite"/>
    </source>
</evidence>
<accession>A0AAQ3RTE5</accession>
<evidence type="ECO:0000313" key="3">
    <source>
        <dbReference type="Proteomes" id="UP001374535"/>
    </source>
</evidence>
<gene>
    <name evidence="2" type="ORF">V8G54_020450</name>
</gene>
<feature type="compositionally biased region" description="Basic and acidic residues" evidence="1">
    <location>
        <begin position="15"/>
        <end position="24"/>
    </location>
</feature>
<evidence type="ECO:0000313" key="2">
    <source>
        <dbReference type="EMBL" id="WVZ07104.1"/>
    </source>
</evidence>
<dbReference type="AlphaFoldDB" id="A0AAQ3RTE5"/>
<name>A0AAQ3RTE5_VIGMU</name>
<feature type="region of interest" description="Disordered" evidence="1">
    <location>
        <begin position="1"/>
        <end position="24"/>
    </location>
</feature>
<feature type="compositionally biased region" description="Acidic residues" evidence="1">
    <location>
        <begin position="294"/>
        <end position="308"/>
    </location>
</feature>
<proteinExistence type="predicted"/>
<dbReference type="EMBL" id="CP144695">
    <property type="protein sequence ID" value="WVZ07104.1"/>
    <property type="molecule type" value="Genomic_DNA"/>
</dbReference>
<protein>
    <submittedName>
        <fullName evidence="2">Uncharacterized protein</fullName>
    </submittedName>
</protein>
<keyword evidence="3" id="KW-1185">Reference proteome</keyword>
<dbReference type="Proteomes" id="UP001374535">
    <property type="component" value="Chromosome 6"/>
</dbReference>
<feature type="region of interest" description="Disordered" evidence="1">
    <location>
        <begin position="282"/>
        <end position="308"/>
    </location>
</feature>
<reference evidence="2 3" key="1">
    <citation type="journal article" date="2023" name="Life. Sci Alliance">
        <title>Evolutionary insights into 3D genome organization and epigenetic landscape of Vigna mungo.</title>
        <authorList>
            <person name="Junaid A."/>
            <person name="Singh B."/>
            <person name="Bhatia S."/>
        </authorList>
    </citation>
    <scope>NUCLEOTIDE SEQUENCE [LARGE SCALE GENOMIC DNA]</scope>
    <source>
        <strain evidence="2">Urdbean</strain>
    </source>
</reference>
<organism evidence="2 3">
    <name type="scientific">Vigna mungo</name>
    <name type="common">Black gram</name>
    <name type="synonym">Phaseolus mungo</name>
    <dbReference type="NCBI Taxonomy" id="3915"/>
    <lineage>
        <taxon>Eukaryota</taxon>
        <taxon>Viridiplantae</taxon>
        <taxon>Streptophyta</taxon>
        <taxon>Embryophyta</taxon>
        <taxon>Tracheophyta</taxon>
        <taxon>Spermatophyta</taxon>
        <taxon>Magnoliopsida</taxon>
        <taxon>eudicotyledons</taxon>
        <taxon>Gunneridae</taxon>
        <taxon>Pentapetalae</taxon>
        <taxon>rosids</taxon>
        <taxon>fabids</taxon>
        <taxon>Fabales</taxon>
        <taxon>Fabaceae</taxon>
        <taxon>Papilionoideae</taxon>
        <taxon>50 kb inversion clade</taxon>
        <taxon>NPAAA clade</taxon>
        <taxon>indigoferoid/millettioid clade</taxon>
        <taxon>Phaseoleae</taxon>
        <taxon>Vigna</taxon>
    </lineage>
</organism>